<proteinExistence type="predicted"/>
<dbReference type="AlphaFoldDB" id="A0A6N6VM61"/>
<comment type="caution">
    <text evidence="2">The sequence shown here is derived from an EMBL/GenBank/DDBJ whole genome shotgun (WGS) entry which is preliminary data.</text>
</comment>
<evidence type="ECO:0000313" key="2">
    <source>
        <dbReference type="EMBL" id="KAB7740570.1"/>
    </source>
</evidence>
<feature type="transmembrane region" description="Helical" evidence="1">
    <location>
        <begin position="66"/>
        <end position="98"/>
    </location>
</feature>
<dbReference type="EMBL" id="WESC01000006">
    <property type="protein sequence ID" value="KAB7740570.1"/>
    <property type="molecule type" value="Genomic_DNA"/>
</dbReference>
<accession>A0A6N6VM61</accession>
<sequence>MSDTSTQPTLQPASGDLDGAKLVYILYFVSFIFGITALGGLIFAYLKRGTASAVAASHYTWQIRTFWIGLLYSLLGVFSLFFVIGWFILLATVVWFLVRSIKGFIAVGEGRAIENVDTWFW</sequence>
<dbReference type="Proteomes" id="UP000468901">
    <property type="component" value="Unassembled WGS sequence"/>
</dbReference>
<keyword evidence="1" id="KW-1133">Transmembrane helix</keyword>
<keyword evidence="3" id="KW-1185">Reference proteome</keyword>
<reference evidence="2 3" key="1">
    <citation type="submission" date="2019-09" db="EMBL/GenBank/DDBJ databases">
        <title>Parvibaculum sedimenti sp. nov., isolated from sediment.</title>
        <authorList>
            <person name="Wang Y."/>
        </authorList>
    </citation>
    <scope>NUCLEOTIDE SEQUENCE [LARGE SCALE GENOMIC DNA]</scope>
    <source>
        <strain evidence="2 3">HXT-9</strain>
    </source>
</reference>
<name>A0A6N6VM61_9HYPH</name>
<organism evidence="2 3">
    <name type="scientific">Parvibaculum sedimenti</name>
    <dbReference type="NCBI Taxonomy" id="2608632"/>
    <lineage>
        <taxon>Bacteria</taxon>
        <taxon>Pseudomonadati</taxon>
        <taxon>Pseudomonadota</taxon>
        <taxon>Alphaproteobacteria</taxon>
        <taxon>Hyphomicrobiales</taxon>
        <taxon>Parvibaculaceae</taxon>
        <taxon>Parvibaculum</taxon>
    </lineage>
</organism>
<protein>
    <recommendedName>
        <fullName evidence="4">DUF4870 domain-containing protein</fullName>
    </recommendedName>
</protein>
<dbReference type="RefSeq" id="WP_152215933.1">
    <property type="nucleotide sequence ID" value="NZ_JBAQYD010000374.1"/>
</dbReference>
<feature type="transmembrane region" description="Helical" evidence="1">
    <location>
        <begin position="24"/>
        <end position="46"/>
    </location>
</feature>
<keyword evidence="1" id="KW-0472">Membrane</keyword>
<evidence type="ECO:0000313" key="3">
    <source>
        <dbReference type="Proteomes" id="UP000468901"/>
    </source>
</evidence>
<evidence type="ECO:0008006" key="4">
    <source>
        <dbReference type="Google" id="ProtNLM"/>
    </source>
</evidence>
<evidence type="ECO:0000256" key="1">
    <source>
        <dbReference type="SAM" id="Phobius"/>
    </source>
</evidence>
<gene>
    <name evidence="2" type="ORF">F2P47_08570</name>
</gene>
<keyword evidence="1" id="KW-0812">Transmembrane</keyword>